<dbReference type="PANTHER" id="PTHR43060:SF15">
    <property type="entry name" value="3-HYDROXYISOBUTYRATE DEHYDROGENASE-LIKE 1, MITOCHONDRIAL-RELATED"/>
    <property type="match status" value="1"/>
</dbReference>
<dbReference type="Pfam" id="PF14833">
    <property type="entry name" value="NAD_binding_11"/>
    <property type="match status" value="1"/>
</dbReference>
<dbReference type="InterPro" id="IPR006115">
    <property type="entry name" value="6PGDH_NADP-bd"/>
</dbReference>
<comment type="caution">
    <text evidence="6">The sequence shown here is derived from an EMBL/GenBank/DDBJ whole genome shotgun (WGS) entry which is preliminary data.</text>
</comment>
<dbReference type="EMBL" id="VJMG01000070">
    <property type="protein sequence ID" value="TRL35040.1"/>
    <property type="molecule type" value="Genomic_DNA"/>
</dbReference>
<gene>
    <name evidence="6" type="ORF">FNA46_21140</name>
</gene>
<reference evidence="6 7" key="1">
    <citation type="submission" date="2019-07" db="EMBL/GenBank/DDBJ databases">
        <title>Ln-dependent methylotrophs.</title>
        <authorList>
            <person name="Tani A."/>
        </authorList>
    </citation>
    <scope>NUCLEOTIDE SEQUENCE [LARGE SCALE GENOMIC DNA]</scope>
    <source>
        <strain evidence="6 7">SM12</strain>
    </source>
</reference>
<sequence>MTRERIGIIGLGRMGSAIATRLSAQGFAVTGWTRRGLNAEQASALGICSAADLAALVDASDIMILSLMDDAAVESILGQLGQLDLSGRLVVETSTVSPKILPAHQEALQAAGSRALDAPISGGPQQVLEGSIGLYIGGAPEDVARFRPVAEQLSNRIHHIGPLGHGATAKLVNNMMLLGLWQTLKEALQLGQAAGLARETMLRFLETSPAASPAFKSRLPVILGESDSVGFSLSGVVKDSGVVMDLAAALDLPLPAMAAARHSFLGAEQAGLGERDLATMVRAATESKG</sequence>
<dbReference type="Gene3D" id="3.40.50.720">
    <property type="entry name" value="NAD(P)-binding Rossmann-like Domain"/>
    <property type="match status" value="1"/>
</dbReference>
<accession>A0A549SZI4</accession>
<dbReference type="Proteomes" id="UP000316801">
    <property type="component" value="Unassembled WGS sequence"/>
</dbReference>
<evidence type="ECO:0000313" key="7">
    <source>
        <dbReference type="Proteomes" id="UP000316801"/>
    </source>
</evidence>
<evidence type="ECO:0000313" key="6">
    <source>
        <dbReference type="EMBL" id="TRL35040.1"/>
    </source>
</evidence>
<dbReference type="GO" id="GO:0050661">
    <property type="term" value="F:NADP binding"/>
    <property type="evidence" value="ECO:0007669"/>
    <property type="project" value="InterPro"/>
</dbReference>
<keyword evidence="7" id="KW-1185">Reference proteome</keyword>
<proteinExistence type="predicted"/>
<dbReference type="PANTHER" id="PTHR43060">
    <property type="entry name" value="3-HYDROXYISOBUTYRATE DEHYDROGENASE-LIKE 1, MITOCHONDRIAL-RELATED"/>
    <property type="match status" value="1"/>
</dbReference>
<name>A0A549SZI4_9HYPH</name>
<keyword evidence="2" id="KW-0520">NAD</keyword>
<dbReference type="InterPro" id="IPR013328">
    <property type="entry name" value="6PGD_dom2"/>
</dbReference>
<dbReference type="InterPro" id="IPR015815">
    <property type="entry name" value="HIBADH-related"/>
</dbReference>
<dbReference type="InterPro" id="IPR029154">
    <property type="entry name" value="HIBADH-like_NADP-bd"/>
</dbReference>
<dbReference type="GO" id="GO:0051287">
    <property type="term" value="F:NAD binding"/>
    <property type="evidence" value="ECO:0007669"/>
    <property type="project" value="InterPro"/>
</dbReference>
<dbReference type="SUPFAM" id="SSF48179">
    <property type="entry name" value="6-phosphogluconate dehydrogenase C-terminal domain-like"/>
    <property type="match status" value="1"/>
</dbReference>
<dbReference type="PIRSF" id="PIRSF000103">
    <property type="entry name" value="HIBADH"/>
    <property type="match status" value="1"/>
</dbReference>
<evidence type="ECO:0000256" key="3">
    <source>
        <dbReference type="PIRSR" id="PIRSR000103-1"/>
    </source>
</evidence>
<protein>
    <submittedName>
        <fullName evidence="6">NAD(P)-dependent oxidoreductase</fullName>
    </submittedName>
</protein>
<feature type="active site" evidence="3">
    <location>
        <position position="170"/>
    </location>
</feature>
<feature type="domain" description="3-hydroxyisobutyrate dehydrogenase-like NAD-binding" evidence="5">
    <location>
        <begin position="164"/>
        <end position="283"/>
    </location>
</feature>
<dbReference type="SUPFAM" id="SSF51735">
    <property type="entry name" value="NAD(P)-binding Rossmann-fold domains"/>
    <property type="match status" value="1"/>
</dbReference>
<evidence type="ECO:0000259" key="4">
    <source>
        <dbReference type="Pfam" id="PF03446"/>
    </source>
</evidence>
<dbReference type="InterPro" id="IPR036291">
    <property type="entry name" value="NAD(P)-bd_dom_sf"/>
</dbReference>
<dbReference type="Pfam" id="PF03446">
    <property type="entry name" value="NAD_binding_2"/>
    <property type="match status" value="1"/>
</dbReference>
<evidence type="ECO:0000256" key="1">
    <source>
        <dbReference type="ARBA" id="ARBA00023002"/>
    </source>
</evidence>
<evidence type="ECO:0000256" key="2">
    <source>
        <dbReference type="ARBA" id="ARBA00023027"/>
    </source>
</evidence>
<dbReference type="AlphaFoldDB" id="A0A549SZI4"/>
<evidence type="ECO:0000259" key="5">
    <source>
        <dbReference type="Pfam" id="PF14833"/>
    </source>
</evidence>
<dbReference type="GO" id="GO:0016491">
    <property type="term" value="F:oxidoreductase activity"/>
    <property type="evidence" value="ECO:0007669"/>
    <property type="project" value="UniProtKB-KW"/>
</dbReference>
<organism evidence="6 7">
    <name type="scientific">Rhizobium straminoryzae</name>
    <dbReference type="NCBI Taxonomy" id="1387186"/>
    <lineage>
        <taxon>Bacteria</taxon>
        <taxon>Pseudomonadati</taxon>
        <taxon>Pseudomonadota</taxon>
        <taxon>Alphaproteobacteria</taxon>
        <taxon>Hyphomicrobiales</taxon>
        <taxon>Rhizobiaceae</taxon>
        <taxon>Rhizobium/Agrobacterium group</taxon>
        <taxon>Rhizobium</taxon>
    </lineage>
</organism>
<dbReference type="Gene3D" id="1.10.1040.10">
    <property type="entry name" value="N-(1-d-carboxylethyl)-l-norvaline Dehydrogenase, domain 2"/>
    <property type="match status" value="1"/>
</dbReference>
<keyword evidence="1" id="KW-0560">Oxidoreductase</keyword>
<dbReference type="InterPro" id="IPR008927">
    <property type="entry name" value="6-PGluconate_DH-like_C_sf"/>
</dbReference>
<dbReference type="RefSeq" id="WP_143127197.1">
    <property type="nucleotide sequence ID" value="NZ_VJMG01000070.1"/>
</dbReference>
<feature type="domain" description="6-phosphogluconate dehydrogenase NADP-binding" evidence="4">
    <location>
        <begin position="5"/>
        <end position="161"/>
    </location>
</feature>